<dbReference type="PANTHER" id="PTHR22545:SF0">
    <property type="entry name" value="CENTROSOMAL PROTEIN OF 95 KDA"/>
    <property type="match status" value="1"/>
</dbReference>
<evidence type="ECO:0000256" key="1">
    <source>
        <dbReference type="SAM" id="Coils"/>
    </source>
</evidence>
<dbReference type="Pfam" id="PF19016">
    <property type="entry name" value="DUF5745"/>
    <property type="match status" value="1"/>
</dbReference>
<feature type="region of interest" description="Disordered" evidence="2">
    <location>
        <begin position="25"/>
        <end position="45"/>
    </location>
</feature>
<evidence type="ECO:0000313" key="4">
    <source>
        <dbReference type="Proteomes" id="UP000286641"/>
    </source>
</evidence>
<feature type="coiled-coil region" evidence="1">
    <location>
        <begin position="673"/>
        <end position="708"/>
    </location>
</feature>
<feature type="compositionally biased region" description="Acidic residues" evidence="2">
    <location>
        <begin position="375"/>
        <end position="385"/>
    </location>
</feature>
<feature type="region of interest" description="Disordered" evidence="2">
    <location>
        <begin position="1"/>
        <end position="20"/>
    </location>
</feature>
<dbReference type="Proteomes" id="UP000286641">
    <property type="component" value="Unplaced"/>
</dbReference>
<dbReference type="GO" id="GO:0005813">
    <property type="term" value="C:centrosome"/>
    <property type="evidence" value="ECO:0007669"/>
    <property type="project" value="InterPro"/>
</dbReference>
<proteinExistence type="predicted"/>
<keyword evidence="1" id="KW-0175">Coiled coil</keyword>
<feature type="region of interest" description="Disordered" evidence="2">
    <location>
        <begin position="276"/>
        <end position="331"/>
    </location>
</feature>
<dbReference type="AlphaFoldDB" id="A0A3Q7QJ41"/>
<dbReference type="PANTHER" id="PTHR22545">
    <property type="entry name" value="CENTROSOMAL PROTEIN OF 95 KDA"/>
    <property type="match status" value="1"/>
</dbReference>
<dbReference type="InterPro" id="IPR026619">
    <property type="entry name" value="CEP95"/>
</dbReference>
<feature type="domain" description="DUF5745" evidence="3">
    <location>
        <begin position="100"/>
        <end position="159"/>
    </location>
</feature>
<dbReference type="GO" id="GO:0000922">
    <property type="term" value="C:spindle pole"/>
    <property type="evidence" value="ECO:0007669"/>
    <property type="project" value="InterPro"/>
</dbReference>
<name>A0A3Q7QJ41_CALUR</name>
<feature type="coiled-coil region" evidence="1">
    <location>
        <begin position="567"/>
        <end position="601"/>
    </location>
</feature>
<keyword evidence="4" id="KW-1185">Reference proteome</keyword>
<protein>
    <submittedName>
        <fullName evidence="5">Centrosomal protein of 95 kDa isoform X3</fullName>
    </submittedName>
</protein>
<organism evidence="4 5">
    <name type="scientific">Callorhinus ursinus</name>
    <name type="common">Northern fur seal</name>
    <dbReference type="NCBI Taxonomy" id="34884"/>
    <lineage>
        <taxon>Eukaryota</taxon>
        <taxon>Metazoa</taxon>
        <taxon>Chordata</taxon>
        <taxon>Craniata</taxon>
        <taxon>Vertebrata</taxon>
        <taxon>Euteleostomi</taxon>
        <taxon>Mammalia</taxon>
        <taxon>Eutheria</taxon>
        <taxon>Laurasiatheria</taxon>
        <taxon>Carnivora</taxon>
        <taxon>Caniformia</taxon>
        <taxon>Pinnipedia</taxon>
        <taxon>Otariidae</taxon>
        <taxon>Callorhinus</taxon>
    </lineage>
</organism>
<dbReference type="InterPro" id="IPR044039">
    <property type="entry name" value="DUF5745"/>
</dbReference>
<sequence>MGRRSLTLSRGCSAPPFRSPPHLGGASALCGPSRTPSTARPAGSPAATCLRDMAGSEAEWITVANNLLLKCHIHLRIRELEDCDANVFIALYQSILGEKVPDLIAIPRSQEDEAHNVQAVIDSLALDYLQVSLSHITGENIVKGDKESIKNLLEIFDGLLEYLTEHISETSHEKSAEGPNEMQSKKASTISYEEVPHPPLSSFLSKNRTSFVEDMEIPSVDVIPSARKLGEPIRSAIPLHPPYHPSEPRAPCPIGKEYLRSSHISPAVNSTGEGTAFSVESDNKVPLTSKLPKDSKEEMCSAQIQGPRTRKFPKGKRYESRPAVSSWDSAISQRPRKRLTAQELHSVSKKLSQRLSELDWMLKSALGDRIKEKTDYEEDGIGNEEMESRKDETLSQHSDSIMEYGPKNRRPGLSTHRRPPYRSHSLSPSPVNKNTQFHKERIRQRKPKETDIRQFQAKAITEAFERELRRNKVQENIGSLGINEEETEKIYREAVHKGTPKRSQPWKTYSRKTTTPSPRGGLPKPNKAVPMKVNEHSLLPLMLEQFPFLYVSGQTLSKMWKQQITQVEQLKKDAYRENRSKKKLQDEIEEALKRHDLLTALVKKEYEHNKRLQDFKDRIHRQKLTQSKITENRQQIVRARKYYDDYRVQLHAKMMRMRTREEMIFKKLFEEGLQIQKQRLRDLRNYAKEKRAEQKKQHQNELDSMENYYKDQFSLLAEAISHERQELKAREKSQAQTLYKVKRELRSKMEKEIQQLQHMITQDDDDSFFRELEAERFRARLHLASFQYSKNPFL</sequence>
<feature type="compositionally biased region" description="Basic residues" evidence="2">
    <location>
        <begin position="407"/>
        <end position="421"/>
    </location>
</feature>
<feature type="compositionally biased region" description="Polar residues" evidence="2">
    <location>
        <begin position="501"/>
        <end position="517"/>
    </location>
</feature>
<accession>A0A3Q7QJ41</accession>
<evidence type="ECO:0000259" key="3">
    <source>
        <dbReference type="Pfam" id="PF19016"/>
    </source>
</evidence>
<evidence type="ECO:0000313" key="5">
    <source>
        <dbReference type="RefSeq" id="XP_025745723.1"/>
    </source>
</evidence>
<feature type="compositionally biased region" description="Polar residues" evidence="2">
    <location>
        <begin position="1"/>
        <end position="10"/>
    </location>
</feature>
<dbReference type="CTD" id="90799"/>
<reference key="1">
    <citation type="submission" date="2019-01" db="UniProtKB">
        <authorList>
            <consortium name="RefSeq"/>
        </authorList>
    </citation>
    <scope>IDENTIFICATION</scope>
</reference>
<feature type="region of interest" description="Disordered" evidence="2">
    <location>
        <begin position="374"/>
        <end position="452"/>
    </location>
</feature>
<gene>
    <name evidence="5" type="primary">CEP95</name>
</gene>
<reference evidence="5" key="2">
    <citation type="submission" date="2025-08" db="UniProtKB">
        <authorList>
            <consortium name="RefSeq"/>
        </authorList>
    </citation>
    <scope>IDENTIFICATION</scope>
    <source>
        <tissue evidence="5">Blood</tissue>
    </source>
</reference>
<dbReference type="RefSeq" id="XP_025745723.1">
    <property type="nucleotide sequence ID" value="XM_025889938.1"/>
</dbReference>
<feature type="compositionally biased region" description="Polar residues" evidence="2">
    <location>
        <begin position="424"/>
        <end position="435"/>
    </location>
</feature>
<feature type="region of interest" description="Disordered" evidence="2">
    <location>
        <begin position="496"/>
        <end position="527"/>
    </location>
</feature>
<evidence type="ECO:0000256" key="2">
    <source>
        <dbReference type="SAM" id="MobiDB-lite"/>
    </source>
</evidence>